<sequence length="375" mass="41276">MNLRLQSLLVTAVLVTASPCFAQQEAKSPPAAAARGVALGAIRWDAWHGDASQIGRAVQKTLSPKRWQSRLPFFAEVSSEGAVTIAGDSDAVMTREIAYAHEAGLDYWAFCTFDAESPMSRALTRYLANPNRDKVRFCMIVGANDWTPDNVEARAARIADLMARPSYQCVMNGRPLFYILNLDPEANEKPWAKAGGFRNAVKALRAAAEVRNLPTPYCVAMVPWPDKAKGFADASGCDAISAYAVQAGGKDAPFRELTAYVEDFWKRSAASGAKVVPLAMTGWDRRPRVENPVFWEHNEGWGADLERFYEQPKPAEIGSHIRKAVDWTRDHAAHADAQTVIVYGWNEHDEGGWLCPTRGEGDARVKAVREALAQP</sequence>
<evidence type="ECO:0000256" key="1">
    <source>
        <dbReference type="SAM" id="SignalP"/>
    </source>
</evidence>
<accession>A0A7M2WW49</accession>
<evidence type="ECO:0000313" key="2">
    <source>
        <dbReference type="EMBL" id="QOV89777.1"/>
    </source>
</evidence>
<protein>
    <recommendedName>
        <fullName evidence="4">GH26 domain-containing protein</fullName>
    </recommendedName>
</protein>
<dbReference type="KEGG" id="hbs:IPV69_26945"/>
<keyword evidence="1" id="KW-0732">Signal</keyword>
<proteinExistence type="predicted"/>
<dbReference type="EMBL" id="CP063458">
    <property type="protein sequence ID" value="QOV89777.1"/>
    <property type="molecule type" value="Genomic_DNA"/>
</dbReference>
<evidence type="ECO:0008006" key="4">
    <source>
        <dbReference type="Google" id="ProtNLM"/>
    </source>
</evidence>
<keyword evidence="3" id="KW-1185">Reference proteome</keyword>
<dbReference type="Gene3D" id="3.20.20.80">
    <property type="entry name" value="Glycosidases"/>
    <property type="match status" value="1"/>
</dbReference>
<dbReference type="RefSeq" id="WP_206292836.1">
    <property type="nucleotide sequence ID" value="NZ_CP063458.1"/>
</dbReference>
<dbReference type="Proteomes" id="UP000593765">
    <property type="component" value="Chromosome"/>
</dbReference>
<feature type="chain" id="PRO_5034418796" description="GH26 domain-containing protein" evidence="1">
    <location>
        <begin position="23"/>
        <end position="375"/>
    </location>
</feature>
<name>A0A7M2WW49_9BACT</name>
<evidence type="ECO:0000313" key="3">
    <source>
        <dbReference type="Proteomes" id="UP000593765"/>
    </source>
</evidence>
<gene>
    <name evidence="2" type="ORF">IPV69_26945</name>
</gene>
<reference evidence="2 3" key="1">
    <citation type="submission" date="2020-10" db="EMBL/GenBank/DDBJ databases">
        <title>Wide distribution of Phycisphaera-like planctomycetes from WD2101 soil group in peatlands and genome analysis of the first cultivated representative.</title>
        <authorList>
            <person name="Dedysh S.N."/>
            <person name="Beletsky A.V."/>
            <person name="Ivanova A."/>
            <person name="Kulichevskaya I.S."/>
            <person name="Suzina N.E."/>
            <person name="Philippov D.A."/>
            <person name="Rakitin A.L."/>
            <person name="Mardanov A.V."/>
            <person name="Ravin N.V."/>
        </authorList>
    </citation>
    <scope>NUCLEOTIDE SEQUENCE [LARGE SCALE GENOMIC DNA]</scope>
    <source>
        <strain evidence="2 3">M1803</strain>
    </source>
</reference>
<dbReference type="AlphaFoldDB" id="A0A7M2WW49"/>
<feature type="signal peptide" evidence="1">
    <location>
        <begin position="1"/>
        <end position="22"/>
    </location>
</feature>
<organism evidence="2 3">
    <name type="scientific">Humisphaera borealis</name>
    <dbReference type="NCBI Taxonomy" id="2807512"/>
    <lineage>
        <taxon>Bacteria</taxon>
        <taxon>Pseudomonadati</taxon>
        <taxon>Planctomycetota</taxon>
        <taxon>Phycisphaerae</taxon>
        <taxon>Tepidisphaerales</taxon>
        <taxon>Tepidisphaeraceae</taxon>
        <taxon>Humisphaera</taxon>
    </lineage>
</organism>